<dbReference type="GeneID" id="117145806"/>
<dbReference type="InterPro" id="IPR050656">
    <property type="entry name" value="PINX1"/>
</dbReference>
<evidence type="ECO:0000313" key="4">
    <source>
        <dbReference type="Proteomes" id="UP000515162"/>
    </source>
</evidence>
<accession>A0A6P8KF53</accession>
<dbReference type="SMART" id="SM00443">
    <property type="entry name" value="G_patch"/>
    <property type="match status" value="1"/>
</dbReference>
<dbReference type="Proteomes" id="UP000515162">
    <property type="component" value="Chromosome 3R"/>
</dbReference>
<sequence length="362" mass="40524">MDFAKKILGKYGWKEGDGLGKNNTGIAVPLKAALKFDNAGLGVDRAQEFNDHWWERCFNEAASNVDVQVQQDGQVSTSRRKGEEAVEISTSGFSARKLKKAKEQHASAGKTIYDNFLQTSLLTQSGGEVETSERIRVEDIEVTKVAVLTDAELFKACGGRTAHKGARHGLKLSGKIARLEQQEREMLEKLQRKLKTAPETEQTEHRAVESVDDSVEQCDTKPKKKKKSRTEEVPEAGEVSQLEEPIKTKKKKKDKAEKAEEESPAHQTQEDPVKIKKKKSKTREPEEEVQDVAEEPVKTKKKKKKDKKAESLARPGATEGSPKDAETDEQVKSKKKRKTADSSEESETSTKLKKKRKNKENV</sequence>
<dbReference type="InterPro" id="IPR000467">
    <property type="entry name" value="G_patch_dom"/>
</dbReference>
<feature type="compositionally biased region" description="Basic and acidic residues" evidence="2">
    <location>
        <begin position="321"/>
        <end position="332"/>
    </location>
</feature>
<dbReference type="GO" id="GO:0005730">
    <property type="term" value="C:nucleolus"/>
    <property type="evidence" value="ECO:0007669"/>
    <property type="project" value="TreeGrafter"/>
</dbReference>
<dbReference type="PROSITE" id="PS50174">
    <property type="entry name" value="G_PATCH"/>
    <property type="match status" value="1"/>
</dbReference>
<evidence type="ECO:0000313" key="5">
    <source>
        <dbReference type="RefSeq" id="XP_033167498.1"/>
    </source>
</evidence>
<evidence type="ECO:0000256" key="1">
    <source>
        <dbReference type="ARBA" id="ARBA00040365"/>
    </source>
</evidence>
<dbReference type="RefSeq" id="XP_033167498.1">
    <property type="nucleotide sequence ID" value="XM_033311607.1"/>
</dbReference>
<feature type="compositionally biased region" description="Basic and acidic residues" evidence="2">
    <location>
        <begin position="254"/>
        <end position="274"/>
    </location>
</feature>
<feature type="compositionally biased region" description="Basic and acidic residues" evidence="2">
    <location>
        <begin position="193"/>
        <end position="209"/>
    </location>
</feature>
<evidence type="ECO:0000256" key="2">
    <source>
        <dbReference type="SAM" id="MobiDB-lite"/>
    </source>
</evidence>
<name>A0A6P8KF53_DROMA</name>
<reference evidence="5" key="1">
    <citation type="submission" date="2025-08" db="UniProtKB">
        <authorList>
            <consortium name="RefSeq"/>
        </authorList>
    </citation>
    <scope>IDENTIFICATION</scope>
    <source>
        <strain evidence="5">Mau12</strain>
        <tissue evidence="5">Whole Body</tissue>
    </source>
</reference>
<gene>
    <name evidence="5" type="primary">LOC117145806</name>
</gene>
<feature type="domain" description="G-patch" evidence="3">
    <location>
        <begin position="1"/>
        <end position="46"/>
    </location>
</feature>
<protein>
    <recommendedName>
        <fullName evidence="1">G patch domain-containing protein 4</fullName>
    </recommendedName>
</protein>
<feature type="compositionally biased region" description="Acidic residues" evidence="2">
    <location>
        <begin position="285"/>
        <end position="294"/>
    </location>
</feature>
<dbReference type="PANTHER" id="PTHR23149">
    <property type="entry name" value="G PATCH DOMAIN CONTAINING PROTEIN"/>
    <property type="match status" value="1"/>
</dbReference>
<dbReference type="PANTHER" id="PTHR23149:SF9">
    <property type="entry name" value="G PATCH DOMAIN-CONTAINING PROTEIN 4"/>
    <property type="match status" value="1"/>
</dbReference>
<feature type="compositionally biased region" description="Basic residues" evidence="2">
    <location>
        <begin position="351"/>
        <end position="362"/>
    </location>
</feature>
<dbReference type="AlphaFoldDB" id="A0A6P8KF53"/>
<keyword evidence="4" id="KW-1185">Reference proteome</keyword>
<evidence type="ECO:0000259" key="3">
    <source>
        <dbReference type="PROSITE" id="PS50174"/>
    </source>
</evidence>
<dbReference type="Pfam" id="PF01585">
    <property type="entry name" value="G-patch"/>
    <property type="match status" value="1"/>
</dbReference>
<dbReference type="GO" id="GO:0003676">
    <property type="term" value="F:nucleic acid binding"/>
    <property type="evidence" value="ECO:0007669"/>
    <property type="project" value="InterPro"/>
</dbReference>
<proteinExistence type="predicted"/>
<organism evidence="4 5">
    <name type="scientific">Drosophila mauritiana</name>
    <name type="common">Fruit fly</name>
    <dbReference type="NCBI Taxonomy" id="7226"/>
    <lineage>
        <taxon>Eukaryota</taxon>
        <taxon>Metazoa</taxon>
        <taxon>Ecdysozoa</taxon>
        <taxon>Arthropoda</taxon>
        <taxon>Hexapoda</taxon>
        <taxon>Insecta</taxon>
        <taxon>Pterygota</taxon>
        <taxon>Neoptera</taxon>
        <taxon>Endopterygota</taxon>
        <taxon>Diptera</taxon>
        <taxon>Brachycera</taxon>
        <taxon>Muscomorpha</taxon>
        <taxon>Ephydroidea</taxon>
        <taxon>Drosophilidae</taxon>
        <taxon>Drosophila</taxon>
        <taxon>Sophophora</taxon>
    </lineage>
</organism>
<feature type="region of interest" description="Disordered" evidence="2">
    <location>
        <begin position="193"/>
        <end position="362"/>
    </location>
</feature>